<name>A0A1V2DPX8_9GAMM</name>
<organism evidence="1 2">
    <name type="scientific">Marinobacter lutaoensis</name>
    <dbReference type="NCBI Taxonomy" id="135739"/>
    <lineage>
        <taxon>Bacteria</taxon>
        <taxon>Pseudomonadati</taxon>
        <taxon>Pseudomonadota</taxon>
        <taxon>Gammaproteobacteria</taxon>
        <taxon>Pseudomonadales</taxon>
        <taxon>Marinobacteraceae</taxon>
        <taxon>Marinobacter</taxon>
    </lineage>
</organism>
<sequence length="513" mass="58249">MRNEKYVKQSKRLSAGILDSNVEYPEIYLDCHSGHIVLMEFERLIEIADQLSPTLLQEYRGQVEADISKEVSAWATTELIVAKSAWVTTNMLLIGFTNLMVQHEFANRIRRLAELLGRSRTFPGDRSQRCEDCSISRIKINYVSVTRPRLLPVTEMSKILLNKLQMEKVKTWRLSHNFAYGKPSEQWVPVSAINTGMNVGGQQDGVLPNYGEAAKQALRRVFRDLKLSLRVIPTINPITQEWVSVCVKGVTSEAFFDAYDRSCNEDFPTICRQLDMAWEMDVALIHQALHELKHAERGIGPTTNGFVIPVRVPVSFDSLLNWSYFRQDLEKVLRSYSRRFTQRLVLVIKSLDSLHDQLSPANVKRLAQWMPELNAQFGITFMAHFAKPELFRPHGFHACLPFVGYEFSDEHQHSRLHDAIQAAIARTSSEPESVPVTLDASFSEEAIETAKRSGTVFVDNVIAGEPEGLQLRTLLLLANQIGARNSDHEVIDARSLFCCDENRATKAMNDKRG</sequence>
<keyword evidence="2" id="KW-1185">Reference proteome</keyword>
<dbReference type="OrthoDB" id="10006216at2"/>
<reference evidence="1 2" key="1">
    <citation type="submission" date="2016-12" db="EMBL/GenBank/DDBJ databases">
        <title>Marinobacter lutaoensis whole genome sequencing.</title>
        <authorList>
            <person name="Verma A."/>
            <person name="Krishnamurthi S."/>
        </authorList>
    </citation>
    <scope>NUCLEOTIDE SEQUENCE [LARGE SCALE GENOMIC DNA]</scope>
    <source>
        <strain evidence="1 2">T5054</strain>
    </source>
</reference>
<accession>A0A1V2DPX8</accession>
<comment type="caution">
    <text evidence="1">The sequence shown here is derived from an EMBL/GenBank/DDBJ whole genome shotgun (WGS) entry which is preliminary data.</text>
</comment>
<dbReference type="AlphaFoldDB" id="A0A1V2DPX8"/>
<dbReference type="EMBL" id="MSCW01000009">
    <property type="protein sequence ID" value="ONF42560.1"/>
    <property type="molecule type" value="Genomic_DNA"/>
</dbReference>
<evidence type="ECO:0000313" key="2">
    <source>
        <dbReference type="Proteomes" id="UP000189339"/>
    </source>
</evidence>
<protein>
    <submittedName>
        <fullName evidence="1">Uncharacterized protein</fullName>
    </submittedName>
</protein>
<proteinExistence type="predicted"/>
<dbReference type="RefSeq" id="WP_076725505.1">
    <property type="nucleotide sequence ID" value="NZ_MSCW01000009.1"/>
</dbReference>
<dbReference type="STRING" id="135739.BTO32_15240"/>
<evidence type="ECO:0000313" key="1">
    <source>
        <dbReference type="EMBL" id="ONF42560.1"/>
    </source>
</evidence>
<gene>
    <name evidence="1" type="ORF">BTO32_15240</name>
</gene>
<dbReference type="Proteomes" id="UP000189339">
    <property type="component" value="Unassembled WGS sequence"/>
</dbReference>